<gene>
    <name evidence="4" type="ORF">GCM10022210_56310</name>
</gene>
<dbReference type="EMBL" id="BAAAZC010000054">
    <property type="protein sequence ID" value="GAA3994763.1"/>
    <property type="molecule type" value="Genomic_DNA"/>
</dbReference>
<dbReference type="Pfam" id="PF12833">
    <property type="entry name" value="HTH_18"/>
    <property type="match status" value="1"/>
</dbReference>
<dbReference type="InterPro" id="IPR053142">
    <property type="entry name" value="PchR_regulatory_protein"/>
</dbReference>
<organism evidence="4 5">
    <name type="scientific">Mucilaginibacter dorajii</name>
    <dbReference type="NCBI Taxonomy" id="692994"/>
    <lineage>
        <taxon>Bacteria</taxon>
        <taxon>Pseudomonadati</taxon>
        <taxon>Bacteroidota</taxon>
        <taxon>Sphingobacteriia</taxon>
        <taxon>Sphingobacteriales</taxon>
        <taxon>Sphingobacteriaceae</taxon>
        <taxon>Mucilaginibacter</taxon>
    </lineage>
</organism>
<evidence type="ECO:0000313" key="5">
    <source>
        <dbReference type="Proteomes" id="UP001500742"/>
    </source>
</evidence>
<proteinExistence type="predicted"/>
<keyword evidence="5" id="KW-1185">Reference proteome</keyword>
<dbReference type="Proteomes" id="UP001500742">
    <property type="component" value="Unassembled WGS sequence"/>
</dbReference>
<evidence type="ECO:0000256" key="1">
    <source>
        <dbReference type="ARBA" id="ARBA00023015"/>
    </source>
</evidence>
<evidence type="ECO:0000256" key="2">
    <source>
        <dbReference type="ARBA" id="ARBA00023163"/>
    </source>
</evidence>
<accession>A0ABP7RA51</accession>
<dbReference type="Gene3D" id="1.10.10.60">
    <property type="entry name" value="Homeodomain-like"/>
    <property type="match status" value="1"/>
</dbReference>
<name>A0ABP7RA51_9SPHI</name>
<dbReference type="PANTHER" id="PTHR47893">
    <property type="entry name" value="REGULATORY PROTEIN PCHR"/>
    <property type="match status" value="1"/>
</dbReference>
<protein>
    <recommendedName>
        <fullName evidence="3">HTH araC/xylS-type domain-containing protein</fullName>
    </recommendedName>
</protein>
<reference evidence="5" key="1">
    <citation type="journal article" date="2019" name="Int. J. Syst. Evol. Microbiol.">
        <title>The Global Catalogue of Microorganisms (GCM) 10K type strain sequencing project: providing services to taxonomists for standard genome sequencing and annotation.</title>
        <authorList>
            <consortium name="The Broad Institute Genomics Platform"/>
            <consortium name="The Broad Institute Genome Sequencing Center for Infectious Disease"/>
            <person name="Wu L."/>
            <person name="Ma J."/>
        </authorList>
    </citation>
    <scope>NUCLEOTIDE SEQUENCE [LARGE SCALE GENOMIC DNA]</scope>
    <source>
        <strain evidence="5">JCM 16601</strain>
    </source>
</reference>
<dbReference type="PROSITE" id="PS01124">
    <property type="entry name" value="HTH_ARAC_FAMILY_2"/>
    <property type="match status" value="1"/>
</dbReference>
<keyword evidence="2" id="KW-0804">Transcription</keyword>
<dbReference type="PANTHER" id="PTHR47893:SF1">
    <property type="entry name" value="REGULATORY PROTEIN PCHR"/>
    <property type="match status" value="1"/>
</dbReference>
<sequence>MRITFTSPSQKSRQLILDCPATATSDLLTERNSVLHLATGDVTIQSTWFSGACIIVSYWDIKKPSPISINCDCFCWILNFVIDGELAIQLSKKELALKAGRYHTFYSTLLNVDISSKCKSQMLSICLKKSFIEKLLGNNQLPAPFESNGDKHFTLITKGTYQNSSLSLLVNGLLNADQPVYIKRIFLEAKILELLSTQLLYLESRVDQTEIFSADDRARLQEAKMLIAQDLRSPCSLTELSRKTGLNDFKLKKGFKILFGNTVFGYLAELRMDAAYKLLQEGERVGIVAETVGYKNAHHFTAAFKKRFNVLPSQVLRLLLIMVNVACYV</sequence>
<dbReference type="InterPro" id="IPR018060">
    <property type="entry name" value="HTH_AraC"/>
</dbReference>
<dbReference type="RefSeq" id="WP_259095498.1">
    <property type="nucleotide sequence ID" value="NZ_BAAAZC010000054.1"/>
</dbReference>
<dbReference type="InterPro" id="IPR009057">
    <property type="entry name" value="Homeodomain-like_sf"/>
</dbReference>
<evidence type="ECO:0000259" key="3">
    <source>
        <dbReference type="PROSITE" id="PS01124"/>
    </source>
</evidence>
<comment type="caution">
    <text evidence="4">The sequence shown here is derived from an EMBL/GenBank/DDBJ whole genome shotgun (WGS) entry which is preliminary data.</text>
</comment>
<evidence type="ECO:0000313" key="4">
    <source>
        <dbReference type="EMBL" id="GAA3994763.1"/>
    </source>
</evidence>
<dbReference type="SMART" id="SM00342">
    <property type="entry name" value="HTH_ARAC"/>
    <property type="match status" value="1"/>
</dbReference>
<feature type="domain" description="HTH araC/xylS-type" evidence="3">
    <location>
        <begin position="221"/>
        <end position="318"/>
    </location>
</feature>
<dbReference type="SUPFAM" id="SSF46689">
    <property type="entry name" value="Homeodomain-like"/>
    <property type="match status" value="1"/>
</dbReference>
<keyword evidence="1" id="KW-0805">Transcription regulation</keyword>